<dbReference type="InterPro" id="IPR017871">
    <property type="entry name" value="ABC_transporter-like_CS"/>
</dbReference>
<dbReference type="Gene3D" id="3.40.50.300">
    <property type="entry name" value="P-loop containing nucleotide triphosphate hydrolases"/>
    <property type="match status" value="1"/>
</dbReference>
<dbReference type="PANTHER" id="PTHR42794:SF1">
    <property type="entry name" value="HEMIN IMPORT ATP-BINDING PROTEIN HMUV"/>
    <property type="match status" value="1"/>
</dbReference>
<feature type="region of interest" description="Disordered" evidence="6">
    <location>
        <begin position="271"/>
        <end position="302"/>
    </location>
</feature>
<feature type="domain" description="ABC transporter" evidence="7">
    <location>
        <begin position="62"/>
        <end position="340"/>
    </location>
</feature>
<comment type="caution">
    <text evidence="8">The sequence shown here is derived from an EMBL/GenBank/DDBJ whole genome shotgun (WGS) entry which is preliminary data.</text>
</comment>
<dbReference type="GO" id="GO:0005524">
    <property type="term" value="F:ATP binding"/>
    <property type="evidence" value="ECO:0007669"/>
    <property type="project" value="UniProtKB-KW"/>
</dbReference>
<evidence type="ECO:0000259" key="7">
    <source>
        <dbReference type="PROSITE" id="PS50893"/>
    </source>
</evidence>
<keyword evidence="9" id="KW-1185">Reference proteome</keyword>
<dbReference type="InterPro" id="IPR027417">
    <property type="entry name" value="P-loop_NTPase"/>
</dbReference>
<dbReference type="InterPro" id="IPR003593">
    <property type="entry name" value="AAA+_ATPase"/>
</dbReference>
<reference evidence="8 9" key="1">
    <citation type="submission" date="2019-08" db="EMBL/GenBank/DDBJ databases">
        <authorList>
            <person name="Luo N."/>
        </authorList>
    </citation>
    <scope>NUCLEOTIDE SEQUENCE [LARGE SCALE GENOMIC DNA]</scope>
    <source>
        <strain evidence="8 9">NCIMB 9442</strain>
    </source>
</reference>
<keyword evidence="4" id="KW-1278">Translocase</keyword>
<keyword evidence="3 8" id="KW-0067">ATP-binding</keyword>
<dbReference type="Proteomes" id="UP001194469">
    <property type="component" value="Unassembled WGS sequence"/>
</dbReference>
<accession>A0ABS0J6F5</accession>
<evidence type="ECO:0000256" key="5">
    <source>
        <dbReference type="ARBA" id="ARBA00037066"/>
    </source>
</evidence>
<dbReference type="PROSITE" id="PS50893">
    <property type="entry name" value="ABC_TRANSPORTER_2"/>
    <property type="match status" value="1"/>
</dbReference>
<dbReference type="SUPFAM" id="SSF52540">
    <property type="entry name" value="P-loop containing nucleoside triphosphate hydrolases"/>
    <property type="match status" value="1"/>
</dbReference>
<evidence type="ECO:0000256" key="4">
    <source>
        <dbReference type="ARBA" id="ARBA00022967"/>
    </source>
</evidence>
<keyword evidence="1" id="KW-0813">Transport</keyword>
<dbReference type="PROSITE" id="PS00211">
    <property type="entry name" value="ABC_TRANSPORTER_1"/>
    <property type="match status" value="1"/>
</dbReference>
<dbReference type="EMBL" id="VRYY01000447">
    <property type="protein sequence ID" value="MBG3878050.1"/>
    <property type="molecule type" value="Genomic_DNA"/>
</dbReference>
<evidence type="ECO:0000313" key="8">
    <source>
        <dbReference type="EMBL" id="MBG3878050.1"/>
    </source>
</evidence>
<evidence type="ECO:0000256" key="1">
    <source>
        <dbReference type="ARBA" id="ARBA00022448"/>
    </source>
</evidence>
<name>A0ABS0J6F5_9BACT</name>
<organism evidence="8 9">
    <name type="scientific">Nitratidesulfovibrio oxamicus</name>
    <dbReference type="NCBI Taxonomy" id="32016"/>
    <lineage>
        <taxon>Bacteria</taxon>
        <taxon>Pseudomonadati</taxon>
        <taxon>Thermodesulfobacteriota</taxon>
        <taxon>Desulfovibrionia</taxon>
        <taxon>Desulfovibrionales</taxon>
        <taxon>Desulfovibrionaceae</taxon>
        <taxon>Nitratidesulfovibrio</taxon>
    </lineage>
</organism>
<keyword evidence="2" id="KW-0547">Nucleotide-binding</keyword>
<evidence type="ECO:0000256" key="6">
    <source>
        <dbReference type="SAM" id="MobiDB-lite"/>
    </source>
</evidence>
<evidence type="ECO:0000313" key="9">
    <source>
        <dbReference type="Proteomes" id="UP001194469"/>
    </source>
</evidence>
<comment type="function">
    <text evidence="5">Part of the ABC transporter complex HmuTUV involved in hemin import. Responsible for energy coupling to the transport system.</text>
</comment>
<dbReference type="Pfam" id="PF00005">
    <property type="entry name" value="ABC_tran"/>
    <property type="match status" value="1"/>
</dbReference>
<protein>
    <submittedName>
        <fullName evidence="8">ABC transporter ATP-binding protein</fullName>
    </submittedName>
</protein>
<evidence type="ECO:0000256" key="2">
    <source>
        <dbReference type="ARBA" id="ARBA00022741"/>
    </source>
</evidence>
<dbReference type="PANTHER" id="PTHR42794">
    <property type="entry name" value="HEMIN IMPORT ATP-BINDING PROTEIN HMUV"/>
    <property type="match status" value="1"/>
</dbReference>
<dbReference type="SMART" id="SM00382">
    <property type="entry name" value="AAA"/>
    <property type="match status" value="1"/>
</dbReference>
<evidence type="ECO:0000256" key="3">
    <source>
        <dbReference type="ARBA" id="ARBA00022840"/>
    </source>
</evidence>
<sequence>MCPLACPHPCLVPGELLASPAEGRGANEPVPPVVVNPDGESIEALPVGAFNANTVVAADVAVFLRDVVVSPGGRIILDVPGLTVPAGEFLAVVGPNGAGKSTLLGLVNGFVRPGFMRSGSGAAVVLGQDMCASGAWRVRRRVALVAQMTAVDPRLPISVLETVMTGGYGRLGLLRRPGAALRAQALANMERTGIAHLAQRPFGQCSGGERQRAAIARALTQQPDILLLDEPTSALDWHAQREIMALVTSIHRERAAGAGPPLTTILITHDLNALAPPPGPPGSSGSSDSRNQPGQLGMPGQSGASAVNRVACMAGGRIVWAGPLEQALDAVRLTQLYGTPISVIDHQGRPVVLF</sequence>
<proteinExistence type="predicted"/>
<dbReference type="InterPro" id="IPR003439">
    <property type="entry name" value="ABC_transporter-like_ATP-bd"/>
</dbReference>
<gene>
    <name evidence="8" type="ORF">FVW20_13790</name>
</gene>